<dbReference type="PROSITE" id="PS51375">
    <property type="entry name" value="PPR"/>
    <property type="match status" value="5"/>
</dbReference>
<name>A0A2G5CMI3_AQUCA</name>
<dbReference type="GO" id="GO:0003729">
    <property type="term" value="F:mRNA binding"/>
    <property type="evidence" value="ECO:0007669"/>
    <property type="project" value="TreeGrafter"/>
</dbReference>
<feature type="repeat" description="PPR" evidence="2">
    <location>
        <begin position="286"/>
        <end position="320"/>
    </location>
</feature>
<evidence type="ECO:0000313" key="4">
    <source>
        <dbReference type="EMBL" id="PIA32057.1"/>
    </source>
</evidence>
<dbReference type="Gene3D" id="1.25.40.10">
    <property type="entry name" value="Tetratricopeptide repeat domain"/>
    <property type="match status" value="3"/>
</dbReference>
<dbReference type="OrthoDB" id="185373at2759"/>
<keyword evidence="1" id="KW-0677">Repeat</keyword>
<dbReference type="EMBL" id="KZ305063">
    <property type="protein sequence ID" value="PIA32057.1"/>
    <property type="molecule type" value="Genomic_DNA"/>
</dbReference>
<evidence type="ECO:0000313" key="5">
    <source>
        <dbReference type="Proteomes" id="UP000230069"/>
    </source>
</evidence>
<dbReference type="NCBIfam" id="TIGR00756">
    <property type="entry name" value="PPR"/>
    <property type="match status" value="6"/>
</dbReference>
<dbReference type="Pfam" id="PF13812">
    <property type="entry name" value="PPR_3"/>
    <property type="match status" value="1"/>
</dbReference>
<dbReference type="InterPro" id="IPR033443">
    <property type="entry name" value="PROP1-like_PPR_dom"/>
</dbReference>
<proteinExistence type="predicted"/>
<feature type="repeat" description="PPR" evidence="2">
    <location>
        <begin position="43"/>
        <end position="73"/>
    </location>
</feature>
<accession>A0A2G5CMI3</accession>
<evidence type="ECO:0000256" key="1">
    <source>
        <dbReference type="ARBA" id="ARBA00022737"/>
    </source>
</evidence>
<feature type="repeat" description="PPR" evidence="2">
    <location>
        <begin position="82"/>
        <end position="116"/>
    </location>
</feature>
<keyword evidence="5" id="KW-1185">Reference proteome</keyword>
<dbReference type="GO" id="GO:0007005">
    <property type="term" value="P:mitochondrion organization"/>
    <property type="evidence" value="ECO:0007669"/>
    <property type="project" value="TreeGrafter"/>
</dbReference>
<dbReference type="InterPro" id="IPR002885">
    <property type="entry name" value="PPR_rpt"/>
</dbReference>
<evidence type="ECO:0000256" key="2">
    <source>
        <dbReference type="PROSITE-ProRule" id="PRU00708"/>
    </source>
</evidence>
<feature type="domain" description="PROP1-like PPR" evidence="3">
    <location>
        <begin position="21"/>
        <end position="190"/>
    </location>
</feature>
<dbReference type="GO" id="GO:0006396">
    <property type="term" value="P:RNA processing"/>
    <property type="evidence" value="ECO:0007669"/>
    <property type="project" value="TreeGrafter"/>
</dbReference>
<feature type="repeat" description="PPR" evidence="2">
    <location>
        <begin position="117"/>
        <end position="151"/>
    </location>
</feature>
<feature type="non-terminal residue" evidence="4">
    <location>
        <position position="1"/>
    </location>
</feature>
<dbReference type="InterPro" id="IPR011990">
    <property type="entry name" value="TPR-like_helical_dom_sf"/>
</dbReference>
<dbReference type="Pfam" id="PF17177">
    <property type="entry name" value="PPR_long"/>
    <property type="match status" value="1"/>
</dbReference>
<dbReference type="Proteomes" id="UP000230069">
    <property type="component" value="Unassembled WGS sequence"/>
</dbReference>
<dbReference type="PANTHER" id="PTHR47934:SF6">
    <property type="entry name" value="MITOCHONDRIAL GROUP I INTRON SPLICING FACTOR CCM1-RELATED"/>
    <property type="match status" value="1"/>
</dbReference>
<dbReference type="AlphaFoldDB" id="A0A2G5CMI3"/>
<dbReference type="PANTHER" id="PTHR47934">
    <property type="entry name" value="PENTATRICOPEPTIDE REPEAT-CONTAINING PROTEIN PET309, MITOCHONDRIAL"/>
    <property type="match status" value="1"/>
</dbReference>
<sequence length="543" mass="61100">GLRAEDVTPNTYVYNSLMNVNAHDLSYALRVFKHMKYLGVVPDLASYNILLKACCRAGRVDLAKEIYEEARHIASMGRLKLDVITYSTIIKVFADAKMWQMALKIKEDMFSSGVTPNVVTWSSLISACANAGLVEEASQIFEEMLFAGCKPNSQCCNSLLYACVEACQYDRAFRIFQSWRKSDFQSSCHTINCNANGQVSQGNENSSETGNMVSFTPTIATFNILMKACGTDYYRAKALIDEIKIAGLSPNNITWSIFIDICGSTGNVGSSVQALEAMRNNGIKPDVVAYTTAIKACVRNKSLNLAFSLFEEMKRHRVKPNLVTYKTILRARRRYGSVHEVQQCLAIYQDMRKAGYSPNDYFLKELIEEWCEGVITDKSLEKGIVGQSDSLDYIDRETRQSVLLEKVAAHLERDISQSLAVDLRGLTQVEARIVVLAVLRMIKENYTTGDPLEDDIVIILGARNELTGVVNHKCEVQDAVVKLLQDELGLDVENPLDKELSRRNLVSSDVKSSPRRPAELRRLHVTRKSLYHWLQRRVGIIRR</sequence>
<organism evidence="4 5">
    <name type="scientific">Aquilegia coerulea</name>
    <name type="common">Rocky mountain columbine</name>
    <dbReference type="NCBI Taxonomy" id="218851"/>
    <lineage>
        <taxon>Eukaryota</taxon>
        <taxon>Viridiplantae</taxon>
        <taxon>Streptophyta</taxon>
        <taxon>Embryophyta</taxon>
        <taxon>Tracheophyta</taxon>
        <taxon>Spermatophyta</taxon>
        <taxon>Magnoliopsida</taxon>
        <taxon>Ranunculales</taxon>
        <taxon>Ranunculaceae</taxon>
        <taxon>Thalictroideae</taxon>
        <taxon>Aquilegia</taxon>
    </lineage>
</organism>
<evidence type="ECO:0000259" key="3">
    <source>
        <dbReference type="Pfam" id="PF17177"/>
    </source>
</evidence>
<gene>
    <name evidence="4" type="ORF">AQUCO_04600017v1</name>
</gene>
<dbReference type="InterPro" id="IPR051114">
    <property type="entry name" value="Mito_RNA_Proc_CCM1"/>
</dbReference>
<feature type="repeat" description="PPR" evidence="2">
    <location>
        <begin position="251"/>
        <end position="285"/>
    </location>
</feature>
<protein>
    <recommendedName>
        <fullName evidence="3">PROP1-like PPR domain-containing protein</fullName>
    </recommendedName>
</protein>
<dbReference type="GO" id="GO:0005739">
    <property type="term" value="C:mitochondrion"/>
    <property type="evidence" value="ECO:0007669"/>
    <property type="project" value="TreeGrafter"/>
</dbReference>
<reference evidence="4 5" key="1">
    <citation type="submission" date="2017-09" db="EMBL/GenBank/DDBJ databases">
        <title>WGS assembly of Aquilegia coerulea Goldsmith.</title>
        <authorList>
            <person name="Hodges S."/>
            <person name="Kramer E."/>
            <person name="Nordborg M."/>
            <person name="Tomkins J."/>
            <person name="Borevitz J."/>
            <person name="Derieg N."/>
            <person name="Yan J."/>
            <person name="Mihaltcheva S."/>
            <person name="Hayes R.D."/>
            <person name="Rokhsar D."/>
        </authorList>
    </citation>
    <scope>NUCLEOTIDE SEQUENCE [LARGE SCALE GENOMIC DNA]</scope>
    <source>
        <strain evidence="5">cv. Goldsmith</strain>
    </source>
</reference>